<dbReference type="Proteomes" id="UP000308953">
    <property type="component" value="Unassembled WGS sequence"/>
</dbReference>
<accession>A0A4S9EZR4</accession>
<feature type="compositionally biased region" description="Polar residues" evidence="1">
    <location>
        <begin position="242"/>
        <end position="252"/>
    </location>
</feature>
<comment type="caution">
    <text evidence="2">The sequence shown here is derived from an EMBL/GenBank/DDBJ whole genome shotgun (WGS) entry which is preliminary data.</text>
</comment>
<proteinExistence type="predicted"/>
<evidence type="ECO:0000256" key="1">
    <source>
        <dbReference type="SAM" id="MobiDB-lite"/>
    </source>
</evidence>
<evidence type="ECO:0000313" key="3">
    <source>
        <dbReference type="Proteomes" id="UP000308953"/>
    </source>
</evidence>
<protein>
    <submittedName>
        <fullName evidence="2">Uncharacterized protein</fullName>
    </submittedName>
</protein>
<gene>
    <name evidence="2" type="ORF">D6D10_03520</name>
</gene>
<feature type="region of interest" description="Disordered" evidence="1">
    <location>
        <begin position="172"/>
        <end position="191"/>
    </location>
</feature>
<feature type="region of interest" description="Disordered" evidence="1">
    <location>
        <begin position="241"/>
        <end position="265"/>
    </location>
</feature>
<dbReference type="EMBL" id="QZAV01000050">
    <property type="protein sequence ID" value="THX40430.1"/>
    <property type="molecule type" value="Genomic_DNA"/>
</dbReference>
<sequence length="415" mass="46191">MSTPMEETFFSSDMDSYTINHYAEPSYNNANMNNNNNSLDPRLLSSPQNTAIMSNESPHEHYPQPHLLSPSYNFNIPPQQQQQFYDPASDLSLQNYEPMRHQMLGHRRSVSVPPEDLMLETVQQAAPLGPAMVFHRGGTPLGDSMGGGKAGGGDGVVGGGGKKFLKKAAAAQKRQMQRHVPYPSPGIDRMGGVRGVQYAMQSQGPTSAPQQQQHHQQQQQQQQQQMAYLREEDVAGVMQEFHGSTPSPQFGSFDNAISPGHRSSPAQMPMELANIDALTFGSRSDVDTAVLGMLGFTERLSKDCEAMREFLTRGFKSSEEDEVERVRHEKRALNHKVSTLEDGLEMLPLPEGKDEEEINVPVTGQEVRELDVEKTDELLEVYGIAYTADTFLHEKKMAYLRFVGVSRALMHLVLD</sequence>
<name>A0A4S9EZR4_AURPU</name>
<evidence type="ECO:0000313" key="2">
    <source>
        <dbReference type="EMBL" id="THX40430.1"/>
    </source>
</evidence>
<feature type="region of interest" description="Disordered" evidence="1">
    <location>
        <begin position="200"/>
        <end position="227"/>
    </location>
</feature>
<dbReference type="AlphaFoldDB" id="A0A4S9EZR4"/>
<reference evidence="2 3" key="1">
    <citation type="submission" date="2018-10" db="EMBL/GenBank/DDBJ databases">
        <title>Fifty Aureobasidium pullulans genomes reveal a recombining polyextremotolerant generalist.</title>
        <authorList>
            <person name="Gostincar C."/>
            <person name="Turk M."/>
            <person name="Zajc J."/>
            <person name="Gunde-Cimerman N."/>
        </authorList>
    </citation>
    <scope>NUCLEOTIDE SEQUENCE [LARGE SCALE GENOMIC DNA]</scope>
    <source>
        <strain evidence="2 3">EXF-9785</strain>
    </source>
</reference>
<feature type="compositionally biased region" description="Polar residues" evidence="1">
    <location>
        <begin position="200"/>
        <end position="209"/>
    </location>
</feature>
<organism evidence="2 3">
    <name type="scientific">Aureobasidium pullulans</name>
    <name type="common">Black yeast</name>
    <name type="synonym">Pullularia pullulans</name>
    <dbReference type="NCBI Taxonomy" id="5580"/>
    <lineage>
        <taxon>Eukaryota</taxon>
        <taxon>Fungi</taxon>
        <taxon>Dikarya</taxon>
        <taxon>Ascomycota</taxon>
        <taxon>Pezizomycotina</taxon>
        <taxon>Dothideomycetes</taxon>
        <taxon>Dothideomycetidae</taxon>
        <taxon>Dothideales</taxon>
        <taxon>Saccotheciaceae</taxon>
        <taxon>Aureobasidium</taxon>
    </lineage>
</organism>
<feature type="compositionally biased region" description="Low complexity" evidence="1">
    <location>
        <begin position="210"/>
        <end position="225"/>
    </location>
</feature>